<organism evidence="8 9">
    <name type="scientific">Heterodera trifolii</name>
    <dbReference type="NCBI Taxonomy" id="157864"/>
    <lineage>
        <taxon>Eukaryota</taxon>
        <taxon>Metazoa</taxon>
        <taxon>Ecdysozoa</taxon>
        <taxon>Nematoda</taxon>
        <taxon>Chromadorea</taxon>
        <taxon>Rhabditida</taxon>
        <taxon>Tylenchina</taxon>
        <taxon>Tylenchomorpha</taxon>
        <taxon>Tylenchoidea</taxon>
        <taxon>Heteroderidae</taxon>
        <taxon>Heteroderinae</taxon>
        <taxon>Heterodera</taxon>
    </lineage>
</organism>
<evidence type="ECO:0000256" key="1">
    <source>
        <dbReference type="ARBA" id="ARBA00004123"/>
    </source>
</evidence>
<feature type="region of interest" description="Disordered" evidence="5">
    <location>
        <begin position="88"/>
        <end position="109"/>
    </location>
</feature>
<comment type="subcellular location">
    <subcellularLocation>
        <location evidence="1">Nucleus</location>
    </subcellularLocation>
</comment>
<feature type="domain" description="HAT C-terminal dimerisation" evidence="7">
    <location>
        <begin position="817"/>
        <end position="865"/>
    </location>
</feature>
<keyword evidence="4" id="KW-0862">Zinc</keyword>
<keyword evidence="3" id="KW-0863">Zinc-finger</keyword>
<dbReference type="InterPro" id="IPR008906">
    <property type="entry name" value="HATC_C_dom"/>
</dbReference>
<proteinExistence type="predicted"/>
<dbReference type="SUPFAM" id="SSF53098">
    <property type="entry name" value="Ribonuclease H-like"/>
    <property type="match status" value="1"/>
</dbReference>
<evidence type="ECO:0000259" key="6">
    <source>
        <dbReference type="Pfam" id="PF04500"/>
    </source>
</evidence>
<dbReference type="InterPro" id="IPR007588">
    <property type="entry name" value="Znf_FLYWCH"/>
</dbReference>
<dbReference type="PANTHER" id="PTHR46169">
    <property type="entry name" value="DNA REPLICATION-RELATED ELEMENT FACTOR, ISOFORM A"/>
    <property type="match status" value="1"/>
</dbReference>
<dbReference type="SUPFAM" id="SSF46689">
    <property type="entry name" value="Homeodomain-like"/>
    <property type="match status" value="1"/>
</dbReference>
<dbReference type="Gene3D" id="2.20.25.240">
    <property type="match status" value="1"/>
</dbReference>
<name>A0ABD2JGT2_9BILA</name>
<dbReference type="Pfam" id="PF05699">
    <property type="entry name" value="Dimer_Tnp_hAT"/>
    <property type="match status" value="1"/>
</dbReference>
<dbReference type="GO" id="GO:0005634">
    <property type="term" value="C:nucleus"/>
    <property type="evidence" value="ECO:0007669"/>
    <property type="project" value="UniProtKB-SubCell"/>
</dbReference>
<evidence type="ECO:0000256" key="3">
    <source>
        <dbReference type="ARBA" id="ARBA00022771"/>
    </source>
</evidence>
<dbReference type="Pfam" id="PF13565">
    <property type="entry name" value="HTH_32"/>
    <property type="match status" value="1"/>
</dbReference>
<dbReference type="InterPro" id="IPR012337">
    <property type="entry name" value="RNaseH-like_sf"/>
</dbReference>
<sequence length="990" mass="110619">MAAKFISNQRGGHKLIHEGHSYIKHRHRSTPVGEVTYWRCDQLHRLKCPGFAQTNSRSDEVVEAGQTDRAVSEQFNISNSTVSRVYARHRQTGDVSTKPKSGRPRKTSEWQDRAIARHLKLDPNKSASEVAALARGTFGVKMSRRTACRILKRRGLYGRRSVTRSHSHAPSSTRIEVLIAKSDIRRAAVNAISATPGAIVANALEGISDAAKHQLPKIANLKKTATRQRKSIGDGAADNPMPSRETLRKRLVQNYRRNAWGGATANPSNGSHRRTTVTVPKPQTSHYVSSADPTLSMKQSQMATIRHLISSAALDVVLKESLPLNFIERPAMRSLLKAVLELGKMSPGTSLVGSSPDELALRMEMRRHIAKARNSADFKQFIELLKSGGCLSYAFDESGGKSVVTIKGHALNEQFELLNATLVFKEYSGEKLRDVLTMEMGRCLSEKLGFSSTEMAKMHHVIADGTIEVPFESARLRHVCLCDVLNNVIEHTTCPYADSQLHNRRHTVQRLNELNKLIGRVRVIVFSICEHFGCAVSLCPSVQLRLFLPTADNRRRRFASTVTMLSSFVSQLEEVDAVLRNSERSGGGGAEMAAQMRKELEHICAHKEDLEAYLMATEPIVEWIEFFEESDQPTIHRALPALAGIENGLNTLRMLAIQSCDGDGTTNNGQTMPNSAVLQRELCEAALDALDWNISPLRGAKVNKHLLCTAAALDPSAWRRELPAVFAKVARWTEEEILAELRISFAHAILSKSHRQQMQQQKHKMPRRAVLPSKRPLFSCAVEAEGEGNKREEDEQRDEVAEFVTVAKQYRHTTANSSINFDLLSYWNNDLASLTFSNLRALARQILCVPGGHIGTERIFSVQNSKQKLAEEDKFEGNEAEVPPLSFVSSVGSAVPSMAAADENGRTNINDAYDDDDDDDDDDGGDEWHMQRSHFPQQNVPTIEWEQQKQNVFAICSVPKNEEGEWRMKRNEQREEEQVKDERIDGEEIN</sequence>
<feature type="domain" description="FLYWCH-type" evidence="6">
    <location>
        <begin position="5"/>
        <end position="62"/>
    </location>
</feature>
<evidence type="ECO:0000256" key="2">
    <source>
        <dbReference type="ARBA" id="ARBA00022723"/>
    </source>
</evidence>
<feature type="compositionally biased region" description="Basic and acidic residues" evidence="5">
    <location>
        <begin position="960"/>
        <end position="983"/>
    </location>
</feature>
<dbReference type="InterPro" id="IPR052717">
    <property type="entry name" value="Vacuolar_transposase_reg"/>
</dbReference>
<keyword evidence="2" id="KW-0479">Metal-binding</keyword>
<keyword evidence="9" id="KW-1185">Reference proteome</keyword>
<protein>
    <recommendedName>
        <fullName evidence="10">Transposase</fullName>
    </recommendedName>
</protein>
<gene>
    <name evidence="8" type="ORF">niasHT_022456</name>
</gene>
<dbReference type="Proteomes" id="UP001620626">
    <property type="component" value="Unassembled WGS sequence"/>
</dbReference>
<dbReference type="EMBL" id="JBICBT010000971">
    <property type="protein sequence ID" value="KAL3089824.1"/>
    <property type="molecule type" value="Genomic_DNA"/>
</dbReference>
<accession>A0ABD2JGT2</accession>
<dbReference type="PANTHER" id="PTHR46169:SF29">
    <property type="entry name" value="DNA REPLICATION-RELATED ELEMENT FACTOR, ISOFORM A"/>
    <property type="match status" value="1"/>
</dbReference>
<dbReference type="GO" id="GO:0008270">
    <property type="term" value="F:zinc ion binding"/>
    <property type="evidence" value="ECO:0007669"/>
    <property type="project" value="UniProtKB-KW"/>
</dbReference>
<evidence type="ECO:0000256" key="5">
    <source>
        <dbReference type="SAM" id="MobiDB-lite"/>
    </source>
</evidence>
<feature type="region of interest" description="Disordered" evidence="5">
    <location>
        <begin position="960"/>
        <end position="990"/>
    </location>
</feature>
<comment type="caution">
    <text evidence="8">The sequence shown here is derived from an EMBL/GenBank/DDBJ whole genome shotgun (WGS) entry which is preliminary data.</text>
</comment>
<evidence type="ECO:0000313" key="8">
    <source>
        <dbReference type="EMBL" id="KAL3089824.1"/>
    </source>
</evidence>
<evidence type="ECO:0008006" key="10">
    <source>
        <dbReference type="Google" id="ProtNLM"/>
    </source>
</evidence>
<feature type="region of interest" description="Disordered" evidence="5">
    <location>
        <begin position="900"/>
        <end position="940"/>
    </location>
</feature>
<dbReference type="AlphaFoldDB" id="A0ABD2JGT2"/>
<dbReference type="InterPro" id="IPR009057">
    <property type="entry name" value="Homeodomain-like_sf"/>
</dbReference>
<reference evidence="8 9" key="1">
    <citation type="submission" date="2024-10" db="EMBL/GenBank/DDBJ databases">
        <authorList>
            <person name="Kim D."/>
        </authorList>
    </citation>
    <scope>NUCLEOTIDE SEQUENCE [LARGE SCALE GENOMIC DNA]</scope>
    <source>
        <strain evidence="8">BH-2024</strain>
    </source>
</reference>
<dbReference type="Pfam" id="PF04500">
    <property type="entry name" value="FLYWCH"/>
    <property type="match status" value="1"/>
</dbReference>
<evidence type="ECO:0000313" key="9">
    <source>
        <dbReference type="Proteomes" id="UP001620626"/>
    </source>
</evidence>
<evidence type="ECO:0000256" key="4">
    <source>
        <dbReference type="ARBA" id="ARBA00022833"/>
    </source>
</evidence>
<evidence type="ECO:0000259" key="7">
    <source>
        <dbReference type="Pfam" id="PF05699"/>
    </source>
</evidence>
<feature type="compositionally biased region" description="Acidic residues" evidence="5">
    <location>
        <begin position="912"/>
        <end position="925"/>
    </location>
</feature>